<proteinExistence type="predicted"/>
<accession>A0A8S3I8T8</accession>
<evidence type="ECO:0000313" key="2">
    <source>
        <dbReference type="Proteomes" id="UP000676336"/>
    </source>
</evidence>
<feature type="non-terminal residue" evidence="1">
    <location>
        <position position="1"/>
    </location>
</feature>
<gene>
    <name evidence="1" type="ORF">SMN809_LOCUS73201</name>
</gene>
<reference evidence="1" key="1">
    <citation type="submission" date="2021-02" db="EMBL/GenBank/DDBJ databases">
        <authorList>
            <person name="Nowell W R."/>
        </authorList>
    </citation>
    <scope>NUCLEOTIDE SEQUENCE</scope>
</reference>
<sequence length="173" mass="20679">IENEVYSGKHLFIRTSQIIERFIRDGLLEINIEYRRLLIKILRDYIVRLQLFAIRHLKHLIELVEDSIDNRLLRSDSLKLLLVILQILKPRINVHRCDMMKIIIRCLFKIIHEEKENTAMMNLLKKCSTELHLCTTDNYVRDALQSLIATSQLDKIYRENLQKLLDTIEDNNR</sequence>
<protein>
    <submittedName>
        <fullName evidence="1">Uncharacterized protein</fullName>
    </submittedName>
</protein>
<organism evidence="1 2">
    <name type="scientific">Rotaria magnacalcarata</name>
    <dbReference type="NCBI Taxonomy" id="392030"/>
    <lineage>
        <taxon>Eukaryota</taxon>
        <taxon>Metazoa</taxon>
        <taxon>Spiralia</taxon>
        <taxon>Gnathifera</taxon>
        <taxon>Rotifera</taxon>
        <taxon>Eurotatoria</taxon>
        <taxon>Bdelloidea</taxon>
        <taxon>Philodinida</taxon>
        <taxon>Philodinidae</taxon>
        <taxon>Rotaria</taxon>
    </lineage>
</organism>
<dbReference type="AlphaFoldDB" id="A0A8S3I8T8"/>
<dbReference type="EMBL" id="CAJOBI010327391">
    <property type="protein sequence ID" value="CAF5193807.1"/>
    <property type="molecule type" value="Genomic_DNA"/>
</dbReference>
<name>A0A8S3I8T8_9BILA</name>
<evidence type="ECO:0000313" key="1">
    <source>
        <dbReference type="EMBL" id="CAF5193807.1"/>
    </source>
</evidence>
<comment type="caution">
    <text evidence="1">The sequence shown here is derived from an EMBL/GenBank/DDBJ whole genome shotgun (WGS) entry which is preliminary data.</text>
</comment>
<dbReference type="Proteomes" id="UP000676336">
    <property type="component" value="Unassembled WGS sequence"/>
</dbReference>